<proteinExistence type="predicted"/>
<comment type="caution">
    <text evidence="1">The sequence shown here is derived from an EMBL/GenBank/DDBJ whole genome shotgun (WGS) entry which is preliminary data.</text>
</comment>
<dbReference type="AlphaFoldDB" id="A0A090RRT8"/>
<keyword evidence="2" id="KW-1185">Reference proteome</keyword>
<evidence type="ECO:0000313" key="1">
    <source>
        <dbReference type="EMBL" id="GAL18135.1"/>
    </source>
</evidence>
<dbReference type="EMBL" id="BBMR01000002">
    <property type="protein sequence ID" value="GAL18135.1"/>
    <property type="molecule type" value="Genomic_DNA"/>
</dbReference>
<accession>A0A090RRT8</accession>
<protein>
    <recommendedName>
        <fullName evidence="3">Flavodoxin</fullName>
    </recommendedName>
</protein>
<evidence type="ECO:0000313" key="2">
    <source>
        <dbReference type="Proteomes" id="UP000029228"/>
    </source>
</evidence>
<dbReference type="STRING" id="990268.JCM19235_6688"/>
<gene>
    <name evidence="1" type="ORF">JCM19235_6688</name>
</gene>
<organism evidence="1 2">
    <name type="scientific">Vibrio maritimus</name>
    <dbReference type="NCBI Taxonomy" id="990268"/>
    <lineage>
        <taxon>Bacteria</taxon>
        <taxon>Pseudomonadati</taxon>
        <taxon>Pseudomonadota</taxon>
        <taxon>Gammaproteobacteria</taxon>
        <taxon>Vibrionales</taxon>
        <taxon>Vibrionaceae</taxon>
        <taxon>Vibrio</taxon>
    </lineage>
</organism>
<evidence type="ECO:0008006" key="3">
    <source>
        <dbReference type="Google" id="ProtNLM"/>
    </source>
</evidence>
<name>A0A090RRT8_9VIBR</name>
<dbReference type="Proteomes" id="UP000029228">
    <property type="component" value="Unassembled WGS sequence"/>
</dbReference>
<sequence>MKDIATRLQNNKNQWLASQVEGGYPTKESLKGRDLYLEAQSSCHLEPLEASHESASDIEWHLVDFHRLTIMFSILQSKRWANEKDQQLIVEFLTQIIVEPAQSLYLGFLKGDPIAAAMLCQEGETTLISDITCDNETCLIDSDLLAASLIQSVGIATNSQIWLEKR</sequence>
<dbReference type="OrthoDB" id="5906376at2"/>
<reference evidence="1 2" key="1">
    <citation type="submission" date="2014-09" db="EMBL/GenBank/DDBJ databases">
        <title>Vibrio maritimus JCM 19235. (C45) whole genome shotgun sequence.</title>
        <authorList>
            <person name="Sawabe T."/>
            <person name="Meirelles P."/>
            <person name="Nakanishi M."/>
            <person name="Sayaka M."/>
            <person name="Hattori M."/>
            <person name="Ohkuma M."/>
        </authorList>
    </citation>
    <scope>NUCLEOTIDE SEQUENCE [LARGE SCALE GENOMIC DNA]</scope>
    <source>
        <strain evidence="2">JCM19235</strain>
    </source>
</reference>